<name>A0ABP5ELJ3_9ACTN</name>
<protein>
    <recommendedName>
        <fullName evidence="8">Cytochrome b561 bacterial/Ni-hydrogenase domain-containing protein</fullName>
    </recommendedName>
</protein>
<feature type="domain" description="Cytochrome b561 bacterial/Ni-hydrogenase" evidence="8">
    <location>
        <begin position="25"/>
        <end position="190"/>
    </location>
</feature>
<dbReference type="Gene3D" id="1.20.950.20">
    <property type="entry name" value="Transmembrane di-heme cytochromes, Chain C"/>
    <property type="match status" value="1"/>
</dbReference>
<feature type="region of interest" description="Disordered" evidence="6">
    <location>
        <begin position="216"/>
        <end position="268"/>
    </location>
</feature>
<reference evidence="10" key="1">
    <citation type="journal article" date="2019" name="Int. J. Syst. Evol. Microbiol.">
        <title>The Global Catalogue of Microorganisms (GCM) 10K type strain sequencing project: providing services to taxonomists for standard genome sequencing and annotation.</title>
        <authorList>
            <consortium name="The Broad Institute Genomics Platform"/>
            <consortium name="The Broad Institute Genome Sequencing Center for Infectious Disease"/>
            <person name="Wu L."/>
            <person name="Ma J."/>
        </authorList>
    </citation>
    <scope>NUCLEOTIDE SEQUENCE [LARGE SCALE GENOMIC DNA]</scope>
    <source>
        <strain evidence="10">JCM 16013</strain>
    </source>
</reference>
<feature type="compositionally biased region" description="Low complexity" evidence="6">
    <location>
        <begin position="222"/>
        <end position="237"/>
    </location>
</feature>
<organism evidence="9 10">
    <name type="scientific">Catenulispora subtropica</name>
    <dbReference type="NCBI Taxonomy" id="450798"/>
    <lineage>
        <taxon>Bacteria</taxon>
        <taxon>Bacillati</taxon>
        <taxon>Actinomycetota</taxon>
        <taxon>Actinomycetes</taxon>
        <taxon>Catenulisporales</taxon>
        <taxon>Catenulisporaceae</taxon>
        <taxon>Catenulispora</taxon>
    </lineage>
</organism>
<feature type="compositionally biased region" description="Low complexity" evidence="6">
    <location>
        <begin position="256"/>
        <end position="268"/>
    </location>
</feature>
<evidence type="ECO:0000256" key="3">
    <source>
        <dbReference type="ARBA" id="ARBA00022692"/>
    </source>
</evidence>
<dbReference type="PANTHER" id="PTHR30074">
    <property type="entry name" value="FORMATE DEHYDROGENASE, NITRATE-INDUCIBLE, CYTOCHROME B556 FDN SUBUNIT"/>
    <property type="match status" value="1"/>
</dbReference>
<accession>A0ABP5ELJ3</accession>
<feature type="transmembrane region" description="Helical" evidence="7">
    <location>
        <begin position="65"/>
        <end position="86"/>
    </location>
</feature>
<feature type="transmembrane region" description="Helical" evidence="7">
    <location>
        <begin position="169"/>
        <end position="190"/>
    </location>
</feature>
<dbReference type="EMBL" id="BAAAQM010000072">
    <property type="protein sequence ID" value="GAA2001741.1"/>
    <property type="molecule type" value="Genomic_DNA"/>
</dbReference>
<evidence type="ECO:0000256" key="2">
    <source>
        <dbReference type="ARBA" id="ARBA00022475"/>
    </source>
</evidence>
<proteinExistence type="predicted"/>
<dbReference type="Pfam" id="PF01292">
    <property type="entry name" value="Ni_hydr_CYTB"/>
    <property type="match status" value="1"/>
</dbReference>
<feature type="transmembrane region" description="Helical" evidence="7">
    <location>
        <begin position="32"/>
        <end position="53"/>
    </location>
</feature>
<comment type="subcellular location">
    <subcellularLocation>
        <location evidence="1">Cell membrane</location>
        <topology evidence="1">Multi-pass membrane protein</topology>
    </subcellularLocation>
</comment>
<evidence type="ECO:0000313" key="10">
    <source>
        <dbReference type="Proteomes" id="UP001499854"/>
    </source>
</evidence>
<evidence type="ECO:0000256" key="1">
    <source>
        <dbReference type="ARBA" id="ARBA00004651"/>
    </source>
</evidence>
<sequence>MFRRAEGGDDAGTDTGTAGGGRIERFTRAERLVHRTTATLMLTLIATGAVLYLPSLSVRIGHRQALALIHLYSGWSLPIPMAAGLLSRAYRADVRRLSRHNDTDRTWLKKRAWRAERARELALPVGKFNAGQKLNAAFQCGAILVMVGTGTLMWFPHLVGVSMRTGATFVHDWLALAIGFVVIGHVWFAVNDRQARVGMRTGWVTRRWAEQEHRAWAAEVAAGSGSEPASDSGPDSGSDTDGEAEDRAARPKAGAREAAGGAGHQARA</sequence>
<evidence type="ECO:0000256" key="6">
    <source>
        <dbReference type="SAM" id="MobiDB-lite"/>
    </source>
</evidence>
<keyword evidence="3 7" id="KW-0812">Transmembrane</keyword>
<evidence type="ECO:0000256" key="4">
    <source>
        <dbReference type="ARBA" id="ARBA00022989"/>
    </source>
</evidence>
<evidence type="ECO:0000259" key="8">
    <source>
        <dbReference type="Pfam" id="PF01292"/>
    </source>
</evidence>
<keyword evidence="4 7" id="KW-1133">Transmembrane helix</keyword>
<dbReference type="InterPro" id="IPR016174">
    <property type="entry name" value="Di-haem_cyt_TM"/>
</dbReference>
<dbReference type="InterPro" id="IPR011577">
    <property type="entry name" value="Cyt_b561_bac/Ni-Hgenase"/>
</dbReference>
<feature type="transmembrane region" description="Helical" evidence="7">
    <location>
        <begin position="136"/>
        <end position="157"/>
    </location>
</feature>
<evidence type="ECO:0000256" key="7">
    <source>
        <dbReference type="SAM" id="Phobius"/>
    </source>
</evidence>
<keyword evidence="10" id="KW-1185">Reference proteome</keyword>
<keyword evidence="5 7" id="KW-0472">Membrane</keyword>
<gene>
    <name evidence="9" type="ORF">GCM10009838_79510</name>
</gene>
<dbReference type="PANTHER" id="PTHR30074:SF6">
    <property type="entry name" value="FORMATE DEHYDROGENASE GAMMA SUBUNIT"/>
    <property type="match status" value="1"/>
</dbReference>
<dbReference type="RefSeq" id="WP_344662383.1">
    <property type="nucleotide sequence ID" value="NZ_BAAAQM010000072.1"/>
</dbReference>
<dbReference type="InterPro" id="IPR051817">
    <property type="entry name" value="FDH_cytochrome_b556_subunit"/>
</dbReference>
<dbReference type="Proteomes" id="UP001499854">
    <property type="component" value="Unassembled WGS sequence"/>
</dbReference>
<feature type="region of interest" description="Disordered" evidence="6">
    <location>
        <begin position="1"/>
        <end position="21"/>
    </location>
</feature>
<comment type="caution">
    <text evidence="9">The sequence shown here is derived from an EMBL/GenBank/DDBJ whole genome shotgun (WGS) entry which is preliminary data.</text>
</comment>
<evidence type="ECO:0000313" key="9">
    <source>
        <dbReference type="EMBL" id="GAA2001741.1"/>
    </source>
</evidence>
<evidence type="ECO:0000256" key="5">
    <source>
        <dbReference type="ARBA" id="ARBA00023136"/>
    </source>
</evidence>
<dbReference type="SUPFAM" id="SSF81342">
    <property type="entry name" value="Transmembrane di-heme cytochromes"/>
    <property type="match status" value="1"/>
</dbReference>
<keyword evidence="2" id="KW-1003">Cell membrane</keyword>